<name>A0A8H4AFT7_GIGMA</name>
<accession>A0A8H4AFT7</accession>
<gene>
    <name evidence="8" type="ORF">F8M41_021970</name>
</gene>
<dbReference type="OrthoDB" id="1926212at2759"/>
<keyword evidence="2" id="KW-0547">Nucleotide-binding</keyword>
<dbReference type="Pfam" id="PF07714">
    <property type="entry name" value="PK_Tyr_Ser-Thr"/>
    <property type="match status" value="1"/>
</dbReference>
<feature type="repeat" description="TPR" evidence="5">
    <location>
        <begin position="574"/>
        <end position="607"/>
    </location>
</feature>
<evidence type="ECO:0000256" key="6">
    <source>
        <dbReference type="SAM" id="MobiDB-lite"/>
    </source>
</evidence>
<dbReference type="PROSITE" id="PS50005">
    <property type="entry name" value="TPR"/>
    <property type="match status" value="6"/>
</dbReference>
<dbReference type="InterPro" id="IPR000719">
    <property type="entry name" value="Prot_kinase_dom"/>
</dbReference>
<dbReference type="Gene3D" id="1.10.510.10">
    <property type="entry name" value="Transferase(Phosphotransferase) domain 1"/>
    <property type="match status" value="1"/>
</dbReference>
<keyword evidence="1" id="KW-0808">Transferase</keyword>
<dbReference type="InterPro" id="IPR019734">
    <property type="entry name" value="TPR_rpt"/>
</dbReference>
<evidence type="ECO:0000256" key="4">
    <source>
        <dbReference type="ARBA" id="ARBA00022840"/>
    </source>
</evidence>
<dbReference type="PROSITE" id="PS50293">
    <property type="entry name" value="TPR_REGION"/>
    <property type="match status" value="2"/>
</dbReference>
<feature type="domain" description="Protein kinase" evidence="7">
    <location>
        <begin position="29"/>
        <end position="288"/>
    </location>
</feature>
<keyword evidence="3 8" id="KW-0418">Kinase</keyword>
<feature type="repeat" description="TPR" evidence="5">
    <location>
        <begin position="506"/>
        <end position="539"/>
    </location>
</feature>
<keyword evidence="4" id="KW-0067">ATP-binding</keyword>
<sequence>MRKSSTRNKGFEKTLIKDDEITKYDYSECKNIRAIEKGGFSTVYSAVYEGKKIALKSLDSEEENKEASKEFIKELKQLLAITSFPNINKFHGITQDPKTNKFMLVLQFANGGNLRQHLYKKWHENTFKISLDEIIDFAKQITIGLEHLHNNDIIHCDLHSKNILINDGELLIADFGLSKKLDDTYNSTASMIKGMPAYLDPDFHQEPGKKPDKKSDIYSLGVLFWELTSGVPPFANAINTLAILIQTLKGYREQPIPGTPIDYAKLYKKCWNAKPNERPTISQIHDNLNLISETNAIKYITNCNKQLIPELDNNVHNEEDDLTKTLLKEASVQKTRRPSCSSSKTSESSITKSSNGTSGRTLSFSKPDHPFALRSRGETHYILEHYEDSLNDLNRSLEIEIDNATARRLRGEIHYISERYDEAINDLTESQRLDPKNATTLRALGQTYFKKEEYKEALENLDKSLKLDHKNAITLEFIGRTQYKLGNYEDSRENLTKSLNINSENSNALRTRGQALYMLGNCEHSLKDLDRALELDPNDPEALRARGKVYYSLKKYDESLENLTKSLDLEPEHPFALRSRGTTHFMLNNYEDSLADLNNSLDLEPDNVEALRSRAKTYAKLGRNEELQADLDKILSIEEQKRKEDYLNSLKKSLNI</sequence>
<evidence type="ECO:0000313" key="9">
    <source>
        <dbReference type="Proteomes" id="UP000439903"/>
    </source>
</evidence>
<feature type="compositionally biased region" description="Low complexity" evidence="6">
    <location>
        <begin position="339"/>
        <end position="358"/>
    </location>
</feature>
<protein>
    <submittedName>
        <fullName evidence="8">Kinase-like protein</fullName>
    </submittedName>
</protein>
<dbReference type="SUPFAM" id="SSF56112">
    <property type="entry name" value="Protein kinase-like (PK-like)"/>
    <property type="match status" value="1"/>
</dbReference>
<feature type="repeat" description="TPR" evidence="5">
    <location>
        <begin position="472"/>
        <end position="505"/>
    </location>
</feature>
<dbReference type="EMBL" id="WTPW01000664">
    <property type="protein sequence ID" value="KAF0490229.1"/>
    <property type="molecule type" value="Genomic_DNA"/>
</dbReference>
<dbReference type="Proteomes" id="UP000439903">
    <property type="component" value="Unassembled WGS sequence"/>
</dbReference>
<reference evidence="8 9" key="1">
    <citation type="journal article" date="2019" name="Environ. Microbiol.">
        <title>At the nexus of three kingdoms: the genome of the mycorrhizal fungus Gigaspora margarita provides insights into plant, endobacterial and fungal interactions.</title>
        <authorList>
            <person name="Venice F."/>
            <person name="Ghignone S."/>
            <person name="Salvioli di Fossalunga A."/>
            <person name="Amselem J."/>
            <person name="Novero M."/>
            <person name="Xianan X."/>
            <person name="Sedzielewska Toro K."/>
            <person name="Morin E."/>
            <person name="Lipzen A."/>
            <person name="Grigoriev I.V."/>
            <person name="Henrissat B."/>
            <person name="Martin F.M."/>
            <person name="Bonfante P."/>
        </authorList>
    </citation>
    <scope>NUCLEOTIDE SEQUENCE [LARGE SCALE GENOMIC DNA]</scope>
    <source>
        <strain evidence="8 9">BEG34</strain>
    </source>
</reference>
<dbReference type="PANTHER" id="PTHR44329">
    <property type="entry name" value="SERINE/THREONINE-PROTEIN KINASE TNNI3K-RELATED"/>
    <property type="match status" value="1"/>
</dbReference>
<dbReference type="Pfam" id="PF13424">
    <property type="entry name" value="TPR_12"/>
    <property type="match status" value="1"/>
</dbReference>
<proteinExistence type="predicted"/>
<dbReference type="PROSITE" id="PS50011">
    <property type="entry name" value="PROTEIN_KINASE_DOM"/>
    <property type="match status" value="1"/>
</dbReference>
<evidence type="ECO:0000256" key="2">
    <source>
        <dbReference type="ARBA" id="ARBA00022741"/>
    </source>
</evidence>
<dbReference type="InterPro" id="IPR011009">
    <property type="entry name" value="Kinase-like_dom_sf"/>
</dbReference>
<evidence type="ECO:0000313" key="8">
    <source>
        <dbReference type="EMBL" id="KAF0490229.1"/>
    </source>
</evidence>
<organism evidence="8 9">
    <name type="scientific">Gigaspora margarita</name>
    <dbReference type="NCBI Taxonomy" id="4874"/>
    <lineage>
        <taxon>Eukaryota</taxon>
        <taxon>Fungi</taxon>
        <taxon>Fungi incertae sedis</taxon>
        <taxon>Mucoromycota</taxon>
        <taxon>Glomeromycotina</taxon>
        <taxon>Glomeromycetes</taxon>
        <taxon>Diversisporales</taxon>
        <taxon>Gigasporaceae</taxon>
        <taxon>Gigaspora</taxon>
    </lineage>
</organism>
<dbReference type="PRINTS" id="PR00109">
    <property type="entry name" value="TYRKINASE"/>
</dbReference>
<dbReference type="Pfam" id="PF13432">
    <property type="entry name" value="TPR_16"/>
    <property type="match status" value="1"/>
</dbReference>
<evidence type="ECO:0000256" key="3">
    <source>
        <dbReference type="ARBA" id="ARBA00022777"/>
    </source>
</evidence>
<dbReference type="SUPFAM" id="SSF48452">
    <property type="entry name" value="TPR-like"/>
    <property type="match status" value="1"/>
</dbReference>
<dbReference type="GO" id="GO:0005524">
    <property type="term" value="F:ATP binding"/>
    <property type="evidence" value="ECO:0007669"/>
    <property type="project" value="UniProtKB-KW"/>
</dbReference>
<comment type="caution">
    <text evidence="8">The sequence shown here is derived from an EMBL/GenBank/DDBJ whole genome shotgun (WGS) entry which is preliminary data.</text>
</comment>
<keyword evidence="9" id="KW-1185">Reference proteome</keyword>
<dbReference type="InterPro" id="IPR011990">
    <property type="entry name" value="TPR-like_helical_dom_sf"/>
</dbReference>
<feature type="repeat" description="TPR" evidence="5">
    <location>
        <begin position="438"/>
        <end position="471"/>
    </location>
</feature>
<dbReference type="InterPro" id="IPR051681">
    <property type="entry name" value="Ser/Thr_Kinases-Pseudokinases"/>
</dbReference>
<evidence type="ECO:0000259" key="7">
    <source>
        <dbReference type="PROSITE" id="PS50011"/>
    </source>
</evidence>
<feature type="region of interest" description="Disordered" evidence="6">
    <location>
        <begin position="328"/>
        <end position="370"/>
    </location>
</feature>
<feature type="repeat" description="TPR" evidence="5">
    <location>
        <begin position="540"/>
        <end position="573"/>
    </location>
</feature>
<keyword evidence="5" id="KW-0802">TPR repeat</keyword>
<dbReference type="InterPro" id="IPR001245">
    <property type="entry name" value="Ser-Thr/Tyr_kinase_cat_dom"/>
</dbReference>
<dbReference type="SMART" id="SM00028">
    <property type="entry name" value="TPR"/>
    <property type="match status" value="8"/>
</dbReference>
<evidence type="ECO:0000256" key="5">
    <source>
        <dbReference type="PROSITE-ProRule" id="PRU00339"/>
    </source>
</evidence>
<dbReference type="Pfam" id="PF13414">
    <property type="entry name" value="TPR_11"/>
    <property type="match status" value="1"/>
</dbReference>
<dbReference type="GO" id="GO:0004674">
    <property type="term" value="F:protein serine/threonine kinase activity"/>
    <property type="evidence" value="ECO:0007669"/>
    <property type="project" value="TreeGrafter"/>
</dbReference>
<evidence type="ECO:0000256" key="1">
    <source>
        <dbReference type="ARBA" id="ARBA00022679"/>
    </source>
</evidence>
<dbReference type="PANTHER" id="PTHR44329:SF288">
    <property type="entry name" value="MITOGEN-ACTIVATED PROTEIN KINASE KINASE KINASE 20"/>
    <property type="match status" value="1"/>
</dbReference>
<dbReference type="Gene3D" id="1.25.40.10">
    <property type="entry name" value="Tetratricopeptide repeat domain"/>
    <property type="match status" value="3"/>
</dbReference>
<feature type="repeat" description="TPR" evidence="5">
    <location>
        <begin position="404"/>
        <end position="437"/>
    </location>
</feature>
<dbReference type="AlphaFoldDB" id="A0A8H4AFT7"/>